<evidence type="ECO:0000313" key="2">
    <source>
        <dbReference type="EMBL" id="CAE6464643.1"/>
    </source>
</evidence>
<gene>
    <name evidence="2" type="ORF">RDB_LOCUS164726</name>
</gene>
<organism evidence="2 3">
    <name type="scientific">Rhizoctonia solani</name>
    <dbReference type="NCBI Taxonomy" id="456999"/>
    <lineage>
        <taxon>Eukaryota</taxon>
        <taxon>Fungi</taxon>
        <taxon>Dikarya</taxon>
        <taxon>Basidiomycota</taxon>
        <taxon>Agaricomycotina</taxon>
        <taxon>Agaricomycetes</taxon>
        <taxon>Cantharellales</taxon>
        <taxon>Ceratobasidiaceae</taxon>
        <taxon>Rhizoctonia</taxon>
    </lineage>
</organism>
<evidence type="ECO:0000313" key="3">
    <source>
        <dbReference type="Proteomes" id="UP000663846"/>
    </source>
</evidence>
<sequence>MASSSSSSKPKKRLRNMRKETLRVHSRSKSPSQSSNLPQQPDPSLGPPASVSSSPQVKPSSPETGDPSKAPDNVARSENSRFLQSTVGTEKMDLSQAVPPLNPTWTTLRASIHSLRDSAQEFSPIAPAVDTLLSCLDALEITAKDWLDYEEEATNLTLVVDSLQQIV</sequence>
<reference evidence="2" key="1">
    <citation type="submission" date="2021-01" db="EMBL/GenBank/DDBJ databases">
        <authorList>
            <person name="Kaushik A."/>
        </authorList>
    </citation>
    <scope>NUCLEOTIDE SEQUENCE</scope>
    <source>
        <strain evidence="2">AG1-1C</strain>
    </source>
</reference>
<dbReference type="Proteomes" id="UP000663846">
    <property type="component" value="Unassembled WGS sequence"/>
</dbReference>
<feature type="compositionally biased region" description="Low complexity" evidence="1">
    <location>
        <begin position="47"/>
        <end position="62"/>
    </location>
</feature>
<evidence type="ECO:0000256" key="1">
    <source>
        <dbReference type="SAM" id="MobiDB-lite"/>
    </source>
</evidence>
<accession>A0A8H3GP27</accession>
<feature type="compositionally biased region" description="Polar residues" evidence="1">
    <location>
        <begin position="76"/>
        <end position="88"/>
    </location>
</feature>
<proteinExistence type="predicted"/>
<dbReference type="AlphaFoldDB" id="A0A8H3GP27"/>
<name>A0A8H3GP27_9AGAM</name>
<comment type="caution">
    <text evidence="2">The sequence shown here is derived from an EMBL/GenBank/DDBJ whole genome shotgun (WGS) entry which is preliminary data.</text>
</comment>
<feature type="compositionally biased region" description="Low complexity" evidence="1">
    <location>
        <begin position="29"/>
        <end position="39"/>
    </location>
</feature>
<feature type="region of interest" description="Disordered" evidence="1">
    <location>
        <begin position="1"/>
        <end position="100"/>
    </location>
</feature>
<dbReference type="EMBL" id="CAJMWS010000812">
    <property type="protein sequence ID" value="CAE6464643.1"/>
    <property type="molecule type" value="Genomic_DNA"/>
</dbReference>
<protein>
    <submittedName>
        <fullName evidence="2">Uncharacterized protein</fullName>
    </submittedName>
</protein>